<sequence>MKNSKSILTATLCLVVICLVVTGAVAGTRYAFSDEIAAQEWQQQQTTMSKLIKAEDYQQLTNDAANGQLYEAITAAGETAGFIAITAEYGYGSEVSVMTAITPAGQVAGIEILDASQETPGLGQNVTRSDFTKQFDNLTGSPKVVKQKAADNEIQAVTGATRSSNAVAGAVTKALALYEKEVG</sequence>
<evidence type="ECO:0000313" key="10">
    <source>
        <dbReference type="Proteomes" id="UP001429357"/>
    </source>
</evidence>
<dbReference type="PIRSF" id="PIRSF006091">
    <property type="entry name" value="E_trnsport_RnfG"/>
    <property type="match status" value="1"/>
</dbReference>
<keyword evidence="10" id="KW-1185">Reference proteome</keyword>
<dbReference type="Proteomes" id="UP001429357">
    <property type="component" value="Unassembled WGS sequence"/>
</dbReference>
<comment type="subunit">
    <text evidence="6">The complex is composed of six subunits: RnfA, RnfB, RnfC, RnfD, RnfE and RnfG.</text>
</comment>
<keyword evidence="2 6" id="KW-0597">Phosphoprotein</keyword>
<dbReference type="HAMAP" id="MF_00479">
    <property type="entry name" value="RsxG_RnfG"/>
    <property type="match status" value="1"/>
</dbReference>
<evidence type="ECO:0000256" key="1">
    <source>
        <dbReference type="ARBA" id="ARBA00022448"/>
    </source>
</evidence>
<evidence type="ECO:0000259" key="8">
    <source>
        <dbReference type="SMART" id="SM00900"/>
    </source>
</evidence>
<reference evidence="9 10" key="2">
    <citation type="submission" date="2024-02" db="EMBL/GenBank/DDBJ databases">
        <title>The Genome Sequence of Enterococcus diestrammenae JM9A.</title>
        <authorList>
            <person name="Earl A."/>
            <person name="Manson A."/>
            <person name="Gilmore M."/>
            <person name="Sanders J."/>
            <person name="Shea T."/>
            <person name="Howe W."/>
            <person name="Livny J."/>
            <person name="Cuomo C."/>
            <person name="Neafsey D."/>
            <person name="Birren B."/>
        </authorList>
    </citation>
    <scope>NUCLEOTIDE SEQUENCE [LARGE SCALE GENOMIC DNA]</scope>
    <source>
        <strain evidence="9 10">JM9A</strain>
    </source>
</reference>
<feature type="modified residue" description="FMN phosphoryl threonine" evidence="6">
    <location>
        <position position="161"/>
    </location>
</feature>
<keyword evidence="4 6" id="KW-0288">FMN</keyword>
<dbReference type="SMART" id="SM00900">
    <property type="entry name" value="FMN_bind"/>
    <property type="match status" value="1"/>
</dbReference>
<keyword evidence="1 6" id="KW-0813">Transport</keyword>
<evidence type="ECO:0000256" key="6">
    <source>
        <dbReference type="HAMAP-Rule" id="MF_00479"/>
    </source>
</evidence>
<evidence type="ECO:0000256" key="7">
    <source>
        <dbReference type="SAM" id="SignalP"/>
    </source>
</evidence>
<evidence type="ECO:0000256" key="5">
    <source>
        <dbReference type="ARBA" id="ARBA00022982"/>
    </source>
</evidence>
<dbReference type="PANTHER" id="PTHR36118:SF1">
    <property type="entry name" value="ION-TRANSLOCATING OXIDOREDUCTASE COMPLEX SUBUNIT G"/>
    <property type="match status" value="1"/>
</dbReference>
<accession>A0ABV0F7Z2</accession>
<organism evidence="9 10">
    <name type="scientific">Enterococcus diestrammenae</name>
    <dbReference type="NCBI Taxonomy" id="1155073"/>
    <lineage>
        <taxon>Bacteria</taxon>
        <taxon>Bacillati</taxon>
        <taxon>Bacillota</taxon>
        <taxon>Bacilli</taxon>
        <taxon>Lactobacillales</taxon>
        <taxon>Enterococcaceae</taxon>
        <taxon>Enterococcus</taxon>
    </lineage>
</organism>
<feature type="chain" id="PRO_5047142950" description="Ion-translocating oxidoreductase complex subunit G" evidence="7">
    <location>
        <begin position="27"/>
        <end position="183"/>
    </location>
</feature>
<keyword evidence="7" id="KW-0732">Signal</keyword>
<keyword evidence="6" id="KW-0472">Membrane</keyword>
<dbReference type="InterPro" id="IPR007329">
    <property type="entry name" value="FMN-bd"/>
</dbReference>
<dbReference type="PANTHER" id="PTHR36118">
    <property type="entry name" value="ION-TRANSLOCATING OXIDOREDUCTASE COMPLEX SUBUNIT G"/>
    <property type="match status" value="1"/>
</dbReference>
<dbReference type="Pfam" id="PF04205">
    <property type="entry name" value="FMN_bind"/>
    <property type="match status" value="1"/>
</dbReference>
<evidence type="ECO:0000256" key="2">
    <source>
        <dbReference type="ARBA" id="ARBA00022553"/>
    </source>
</evidence>
<dbReference type="RefSeq" id="WP_161868166.1">
    <property type="nucleotide sequence ID" value="NZ_MAEI02000001.1"/>
</dbReference>
<feature type="domain" description="FMN-binding" evidence="8">
    <location>
        <begin position="90"/>
        <end position="178"/>
    </location>
</feature>
<keyword evidence="6" id="KW-1278">Translocase</keyword>
<comment type="caution">
    <text evidence="9">The sequence shown here is derived from an EMBL/GenBank/DDBJ whole genome shotgun (WGS) entry which is preliminary data.</text>
</comment>
<keyword evidence="3 6" id="KW-0285">Flavoprotein</keyword>
<keyword evidence="6" id="KW-1133">Transmembrane helix</keyword>
<evidence type="ECO:0000256" key="3">
    <source>
        <dbReference type="ARBA" id="ARBA00022630"/>
    </source>
</evidence>
<comment type="function">
    <text evidence="6">Part of a membrane-bound complex that couples electron transfer with translocation of ions across the membrane.</text>
</comment>
<reference evidence="10" key="1">
    <citation type="submission" date="2016-06" db="EMBL/GenBank/DDBJ databases">
        <title>Four novel species of enterococci isolated from chicken manure.</title>
        <authorList>
            <person name="Van Tyne D."/>
        </authorList>
    </citation>
    <scope>NUCLEOTIDE SEQUENCE [LARGE SCALE GENOMIC DNA]</scope>
    <source>
        <strain evidence="10">JM9A</strain>
    </source>
</reference>
<dbReference type="InterPro" id="IPR010209">
    <property type="entry name" value="Ion_transpt_RnfG/RsxG"/>
</dbReference>
<name>A0ABV0F7Z2_9ENTE</name>
<comment type="subcellular location">
    <subcellularLocation>
        <location evidence="6">Cell membrane</location>
        <topology evidence="6">Single-pass membrane protein</topology>
    </subcellularLocation>
</comment>
<keyword evidence="6" id="KW-0812">Transmembrane</keyword>
<keyword evidence="6" id="KW-1003">Cell membrane</keyword>
<dbReference type="EMBL" id="MAEI02000001">
    <property type="protein sequence ID" value="MEO1783083.1"/>
    <property type="molecule type" value="Genomic_DNA"/>
</dbReference>
<comment type="cofactor">
    <cofactor evidence="6">
        <name>FMN</name>
        <dbReference type="ChEBI" id="CHEBI:58210"/>
    </cofactor>
</comment>
<proteinExistence type="inferred from homology"/>
<evidence type="ECO:0000313" key="9">
    <source>
        <dbReference type="EMBL" id="MEO1783083.1"/>
    </source>
</evidence>
<dbReference type="EC" id="7.-.-.-" evidence="6"/>
<keyword evidence="5 6" id="KW-0249">Electron transport</keyword>
<evidence type="ECO:0000256" key="4">
    <source>
        <dbReference type="ARBA" id="ARBA00022643"/>
    </source>
</evidence>
<feature type="signal peptide" evidence="7">
    <location>
        <begin position="1"/>
        <end position="26"/>
    </location>
</feature>
<protein>
    <recommendedName>
        <fullName evidence="6">Ion-translocating oxidoreductase complex subunit G</fullName>
        <ecNumber evidence="6">7.-.-.-</ecNumber>
    </recommendedName>
    <alternativeName>
        <fullName evidence="6">Rnf electron transport complex subunit G</fullName>
    </alternativeName>
</protein>
<comment type="similarity">
    <text evidence="6">Belongs to the RnfG family.</text>
</comment>
<gene>
    <name evidence="6" type="primary">rnfG</name>
    <name evidence="9" type="ORF">BAU18_002702</name>
</gene>